<comment type="cofactor">
    <cofactor evidence="3">
        <name>Fe(2+)</name>
        <dbReference type="ChEBI" id="CHEBI:29033"/>
    </cofactor>
    <text evidence="3">Binds 1 Fe(2+) ion per subunit.</text>
</comment>
<dbReference type="EC" id="1.14.11.-" evidence="3"/>
<feature type="region of interest" description="Disordered" evidence="4">
    <location>
        <begin position="41"/>
        <end position="111"/>
    </location>
</feature>
<feature type="domain" description="JmjC" evidence="5">
    <location>
        <begin position="257"/>
        <end position="396"/>
    </location>
</feature>
<evidence type="ECO:0000259" key="5">
    <source>
        <dbReference type="PROSITE" id="PS51184"/>
    </source>
</evidence>
<feature type="region of interest" description="Disordered" evidence="4">
    <location>
        <begin position="483"/>
        <end position="505"/>
    </location>
</feature>
<dbReference type="STRING" id="554055.A0A2P6VFL3"/>
<dbReference type="EMBL" id="LHPF02000009">
    <property type="protein sequence ID" value="PSC72885.1"/>
    <property type="molecule type" value="Genomic_DNA"/>
</dbReference>
<comment type="subcellular location">
    <subcellularLocation>
        <location evidence="3">Nucleus</location>
    </subcellularLocation>
</comment>
<comment type="caution">
    <text evidence="6">The sequence shown here is derived from an EMBL/GenBank/DDBJ whole genome shotgun (WGS) entry which is preliminary data.</text>
</comment>
<feature type="compositionally biased region" description="Acidic residues" evidence="4">
    <location>
        <begin position="41"/>
        <end position="54"/>
    </location>
</feature>
<reference evidence="6 7" key="1">
    <citation type="journal article" date="2018" name="Plant J.">
        <title>Genome sequences of Chlorella sorokiniana UTEX 1602 and Micractinium conductrix SAG 241.80: implications to maltose excretion by a green alga.</title>
        <authorList>
            <person name="Arriola M.B."/>
            <person name="Velmurugan N."/>
            <person name="Zhang Y."/>
            <person name="Plunkett M.H."/>
            <person name="Hondzo H."/>
            <person name="Barney B.M."/>
        </authorList>
    </citation>
    <scope>NUCLEOTIDE SEQUENCE [LARGE SCALE GENOMIC DNA]</scope>
    <source>
        <strain evidence="6 7">SAG 241.80</strain>
    </source>
</reference>
<keyword evidence="3" id="KW-0805">Transcription regulation</keyword>
<keyword evidence="7" id="KW-1185">Reference proteome</keyword>
<evidence type="ECO:0000256" key="1">
    <source>
        <dbReference type="ARBA" id="ARBA00022723"/>
    </source>
</evidence>
<dbReference type="GO" id="GO:0005730">
    <property type="term" value="C:nucleolus"/>
    <property type="evidence" value="ECO:0007669"/>
    <property type="project" value="TreeGrafter"/>
</dbReference>
<dbReference type="AlphaFoldDB" id="A0A2P6VFL3"/>
<dbReference type="Gene3D" id="2.60.120.650">
    <property type="entry name" value="Cupin"/>
    <property type="match status" value="1"/>
</dbReference>
<keyword evidence="3" id="KW-0804">Transcription</keyword>
<evidence type="ECO:0000313" key="6">
    <source>
        <dbReference type="EMBL" id="PSC72885.1"/>
    </source>
</evidence>
<keyword evidence="3" id="KW-0560">Oxidoreductase</keyword>
<dbReference type="Pfam" id="PF08007">
    <property type="entry name" value="JmjC_2"/>
    <property type="match status" value="1"/>
</dbReference>
<sequence>MDKRVLKGLAGLAPLAGLGTDDSPFDILQALVELVGAEMDDEGTVSLPQDDEEQPGARGRKRARPSAAAAAAAGEEDEEDEEEEKGGSEEESEEEGDDESHSSDGEPQEDEGMDLADFDLVVEPVKLEDPRTADMVLGPEEIEEGEALFQWLISPVEVDTFYETIQDEVPLLVSRPNNRSYFQGFFSKDEIDRLLKTGKMQYQYNVDVTSFSAGGRKRENYNFNKEAPKEEGAAPELADAATVWRRFGDGCSVRLLHPQRFSDPLWRLVSRLESFLQCPVGCNAYLTPGGTQGFAPHWDDIDAYILQVEGVKRWKVHAPTSPEHVLPRYSSRDFEDSEVGPCVLEVELHPGDLLYLPRGSVHQAESLPDSHSLHLTISANQQRSWAVFLEEALPEALRLAAQNEVEMRRTLPRDYLDYMGVSHEREVPDSEDEGAEGEAHEDPRRAAFVEQLADLVEKVMHHMPIDPVADQLAVQFLQQRLPPPPKKGAAAAAGEAASSGSVGPNTRVALTHRGIARLVIDTEGPEPIAEVHHCMANRRDLHAKKPADEQEALDKDLESVAVEAASTLEFPIGCAEIVDILISAGSGEPGAPEAVRVGDLPAPEGDDDPSPESLVKALLDAGVLEVRGTAAS</sequence>
<dbReference type="InterPro" id="IPR003347">
    <property type="entry name" value="JmjC_dom"/>
</dbReference>
<keyword evidence="3" id="KW-0539">Nucleus</keyword>
<organism evidence="6 7">
    <name type="scientific">Micractinium conductrix</name>
    <dbReference type="NCBI Taxonomy" id="554055"/>
    <lineage>
        <taxon>Eukaryota</taxon>
        <taxon>Viridiplantae</taxon>
        <taxon>Chlorophyta</taxon>
        <taxon>core chlorophytes</taxon>
        <taxon>Trebouxiophyceae</taxon>
        <taxon>Chlorellales</taxon>
        <taxon>Chlorellaceae</taxon>
        <taxon>Chlorella clade</taxon>
        <taxon>Micractinium</taxon>
    </lineage>
</organism>
<dbReference type="PANTHER" id="PTHR13096:SF8">
    <property type="entry name" value="RIBOSOMAL OXYGENASE 1"/>
    <property type="match status" value="1"/>
</dbReference>
<dbReference type="InterPro" id="IPR039994">
    <property type="entry name" value="NO66-like"/>
</dbReference>
<dbReference type="Gene3D" id="1.10.10.1500">
    <property type="entry name" value="JmjC domain-containing ribosomal oxygenase (ROX), dimer domain"/>
    <property type="match status" value="1"/>
</dbReference>
<comment type="function">
    <text evidence="3">Oxygenase that can act as both a histone lysine demethylase and a ribosomal histidine hydroxylase.</text>
</comment>
<keyword evidence="1 3" id="KW-0479">Metal-binding</keyword>
<evidence type="ECO:0000256" key="4">
    <source>
        <dbReference type="SAM" id="MobiDB-lite"/>
    </source>
</evidence>
<dbReference type="SUPFAM" id="SSF51197">
    <property type="entry name" value="Clavaminate synthase-like"/>
    <property type="match status" value="1"/>
</dbReference>
<dbReference type="SMART" id="SM00558">
    <property type="entry name" value="JmjC"/>
    <property type="match status" value="1"/>
</dbReference>
<name>A0A2P6VFL3_9CHLO</name>
<gene>
    <name evidence="6" type="ORF">C2E20_3901</name>
</gene>
<comment type="similarity">
    <text evidence="3">Belongs to the ROX family.</text>
</comment>
<evidence type="ECO:0000313" key="7">
    <source>
        <dbReference type="Proteomes" id="UP000239649"/>
    </source>
</evidence>
<accession>A0A2P6VFL3</accession>
<protein>
    <recommendedName>
        <fullName evidence="3">Bifunctional lysine-specific demethylase and histidyl-hydroxylase</fullName>
        <ecNumber evidence="3">1.14.11.-</ecNumber>
    </recommendedName>
</protein>
<dbReference type="Gene3D" id="3.90.930.40">
    <property type="match status" value="1"/>
</dbReference>
<dbReference type="GO" id="GO:0005506">
    <property type="term" value="F:iron ion binding"/>
    <property type="evidence" value="ECO:0007669"/>
    <property type="project" value="UniProtKB-UniRule"/>
</dbReference>
<dbReference type="PANTHER" id="PTHR13096">
    <property type="entry name" value="MINA53 MYC INDUCED NUCLEAR ANTIGEN"/>
    <property type="match status" value="1"/>
</dbReference>
<keyword evidence="2 3" id="KW-0408">Iron</keyword>
<feature type="region of interest" description="Disordered" evidence="4">
    <location>
        <begin position="424"/>
        <end position="443"/>
    </location>
</feature>
<feature type="compositionally biased region" description="Low complexity" evidence="4">
    <location>
        <begin position="488"/>
        <end position="501"/>
    </location>
</feature>
<feature type="region of interest" description="Disordered" evidence="4">
    <location>
        <begin position="588"/>
        <end position="613"/>
    </location>
</feature>
<proteinExistence type="inferred from homology"/>
<evidence type="ECO:0000256" key="3">
    <source>
        <dbReference type="RuleBase" id="RU366061"/>
    </source>
</evidence>
<dbReference type="PROSITE" id="PS51184">
    <property type="entry name" value="JMJC"/>
    <property type="match status" value="1"/>
</dbReference>
<dbReference type="GO" id="GO:0032453">
    <property type="term" value="F:histone H3K4 demethylase activity"/>
    <property type="evidence" value="ECO:0007669"/>
    <property type="project" value="TreeGrafter"/>
</dbReference>
<keyword evidence="3" id="KW-0223">Dioxygenase</keyword>
<dbReference type="Proteomes" id="UP000239649">
    <property type="component" value="Unassembled WGS sequence"/>
</dbReference>
<dbReference type="OrthoDB" id="425950at2759"/>
<feature type="compositionally biased region" description="Acidic residues" evidence="4">
    <location>
        <begin position="74"/>
        <end position="98"/>
    </location>
</feature>
<dbReference type="GO" id="GO:0051864">
    <property type="term" value="F:histone H3K36 demethylase activity"/>
    <property type="evidence" value="ECO:0007669"/>
    <property type="project" value="TreeGrafter"/>
</dbReference>
<evidence type="ECO:0000256" key="2">
    <source>
        <dbReference type="ARBA" id="ARBA00023004"/>
    </source>
</evidence>